<evidence type="ECO:0000256" key="1">
    <source>
        <dbReference type="SAM" id="Phobius"/>
    </source>
</evidence>
<evidence type="ECO:0000313" key="2">
    <source>
        <dbReference type="EMBL" id="SDZ50001.1"/>
    </source>
</evidence>
<sequence>MHHELNSTVKLTDVQLAVDCFDFTLLVSGISLTYSLIFLQFGSHLENHMQISI</sequence>
<evidence type="ECO:0000313" key="3">
    <source>
        <dbReference type="Proteomes" id="UP000199663"/>
    </source>
</evidence>
<proteinExistence type="predicted"/>
<name>A0A1H3TJL4_9BACT</name>
<keyword evidence="1" id="KW-0812">Transmembrane</keyword>
<dbReference type="Proteomes" id="UP000199663">
    <property type="component" value="Unassembled WGS sequence"/>
</dbReference>
<keyword evidence="1" id="KW-0472">Membrane</keyword>
<comment type="caution">
    <text evidence="2">The sequence shown here is derived from an EMBL/GenBank/DDBJ whole genome shotgun (WGS) entry which is preliminary data.</text>
</comment>
<dbReference type="EMBL" id="FNQC01000018">
    <property type="protein sequence ID" value="SDZ50001.1"/>
    <property type="molecule type" value="Genomic_DNA"/>
</dbReference>
<reference evidence="2 3" key="1">
    <citation type="submission" date="2016-10" db="EMBL/GenBank/DDBJ databases">
        <authorList>
            <person name="Varghese N."/>
            <person name="Submissions S."/>
        </authorList>
    </citation>
    <scope>NUCLEOTIDE SEQUENCE [LARGE SCALE GENOMIC DNA]</scope>
    <source>
        <strain evidence="2 3">DSM 17997</strain>
    </source>
</reference>
<keyword evidence="3" id="KW-1185">Reference proteome</keyword>
<organism evidence="2 3">
    <name type="scientific">Rhodonellum ikkaensis</name>
    <dbReference type="NCBI Taxonomy" id="336829"/>
    <lineage>
        <taxon>Bacteria</taxon>
        <taxon>Pseudomonadati</taxon>
        <taxon>Bacteroidota</taxon>
        <taxon>Cytophagia</taxon>
        <taxon>Cytophagales</taxon>
        <taxon>Cytophagaceae</taxon>
        <taxon>Rhodonellum</taxon>
    </lineage>
</organism>
<keyword evidence="1" id="KW-1133">Transmembrane helix</keyword>
<gene>
    <name evidence="2" type="ORF">SAMN05444412_1187</name>
</gene>
<protein>
    <submittedName>
        <fullName evidence="2">Uncharacterized protein</fullName>
    </submittedName>
</protein>
<accession>A0A1H3TJL4</accession>
<feature type="transmembrane region" description="Helical" evidence="1">
    <location>
        <begin position="23"/>
        <end position="42"/>
    </location>
</feature>